<dbReference type="PATRIC" id="fig|56193.3.peg.1883"/>
<name>A0A0M3AT32_9SPHN</name>
<organism evidence="6 7">
    <name type="scientific">Sphingobium chungbukense</name>
    <dbReference type="NCBI Taxonomy" id="56193"/>
    <lineage>
        <taxon>Bacteria</taxon>
        <taxon>Pseudomonadati</taxon>
        <taxon>Pseudomonadota</taxon>
        <taxon>Alphaproteobacteria</taxon>
        <taxon>Sphingomonadales</taxon>
        <taxon>Sphingomonadaceae</taxon>
        <taxon>Sphingobium</taxon>
    </lineage>
</organism>
<comment type="similarity">
    <text evidence="1">Belongs to the LysR transcriptional regulatory family.</text>
</comment>
<evidence type="ECO:0000256" key="3">
    <source>
        <dbReference type="ARBA" id="ARBA00023125"/>
    </source>
</evidence>
<sequence length="300" mass="33533">MQLRDFDVNLLVTMEAIWTNRNVSNAAKTLNLAQSTVSAALNRLRLALDDELFTWTGSEMVPTPLAEQIMPDVSQLLNGVRAVITKSRGQIDTVERRLVIATADYVAALVGGQLLMRAASEAPQLSFDFVEIRPQFLNRSTRPDIDLFIFPSNALRVSGMERQLLYRDSYVCIGAEDNDALYPGMSADAFLGLRHVGYSALPRVSFNHETMLWDELGKAQNLRLTMGNYLIFARIVASSDAVAILPKRLAVTLQGEWKLKWIEPPLPTPEIDISATWRPDQSKDIALTWLRQALVDIMGD</sequence>
<keyword evidence="7" id="KW-1185">Reference proteome</keyword>
<evidence type="ECO:0000259" key="5">
    <source>
        <dbReference type="PROSITE" id="PS50931"/>
    </source>
</evidence>
<keyword evidence="3" id="KW-0238">DNA-binding</keyword>
<dbReference type="SUPFAM" id="SSF46785">
    <property type="entry name" value="Winged helix' DNA-binding domain"/>
    <property type="match status" value="1"/>
</dbReference>
<keyword evidence="4" id="KW-0804">Transcription</keyword>
<dbReference type="InterPro" id="IPR005119">
    <property type="entry name" value="LysR_subst-bd"/>
</dbReference>
<dbReference type="PROSITE" id="PS50931">
    <property type="entry name" value="HTH_LYSR"/>
    <property type="match status" value="1"/>
</dbReference>
<reference evidence="6 7" key="1">
    <citation type="submission" date="2015-04" db="EMBL/GenBank/DDBJ databases">
        <title>Genome sequence of aromatic hydrocarbons-degrading Sphingobium chungbukense DJ77.</title>
        <authorList>
            <person name="Kim Y.-C."/>
            <person name="Chae J.-C."/>
        </authorList>
    </citation>
    <scope>NUCLEOTIDE SEQUENCE [LARGE SCALE GENOMIC DNA]</scope>
    <source>
        <strain evidence="6 7">DJ77</strain>
    </source>
</reference>
<accession>A0A0M3AT32</accession>
<proteinExistence type="inferred from homology"/>
<evidence type="ECO:0000313" key="7">
    <source>
        <dbReference type="Proteomes" id="UP000033874"/>
    </source>
</evidence>
<dbReference type="PANTHER" id="PTHR30118">
    <property type="entry name" value="HTH-TYPE TRANSCRIPTIONAL REGULATOR LEUO-RELATED"/>
    <property type="match status" value="1"/>
</dbReference>
<dbReference type="Pfam" id="PF03466">
    <property type="entry name" value="LysR_substrate"/>
    <property type="match status" value="1"/>
</dbReference>
<dbReference type="RefSeq" id="WP_046763224.1">
    <property type="nucleotide sequence ID" value="NZ_LBIC01000003.1"/>
</dbReference>
<dbReference type="InterPro" id="IPR050389">
    <property type="entry name" value="LysR-type_TF"/>
</dbReference>
<evidence type="ECO:0000256" key="2">
    <source>
        <dbReference type="ARBA" id="ARBA00023015"/>
    </source>
</evidence>
<dbReference type="GO" id="GO:0003677">
    <property type="term" value="F:DNA binding"/>
    <property type="evidence" value="ECO:0007669"/>
    <property type="project" value="UniProtKB-KW"/>
</dbReference>
<dbReference type="PANTHER" id="PTHR30118:SF15">
    <property type="entry name" value="TRANSCRIPTIONAL REGULATORY PROTEIN"/>
    <property type="match status" value="1"/>
</dbReference>
<comment type="caution">
    <text evidence="6">The sequence shown here is derived from an EMBL/GenBank/DDBJ whole genome shotgun (WGS) entry which is preliminary data.</text>
</comment>
<dbReference type="SUPFAM" id="SSF53850">
    <property type="entry name" value="Periplasmic binding protein-like II"/>
    <property type="match status" value="1"/>
</dbReference>
<dbReference type="AlphaFoldDB" id="A0A0M3AT32"/>
<dbReference type="Proteomes" id="UP000033874">
    <property type="component" value="Unassembled WGS sequence"/>
</dbReference>
<dbReference type="GO" id="GO:0003700">
    <property type="term" value="F:DNA-binding transcription factor activity"/>
    <property type="evidence" value="ECO:0007669"/>
    <property type="project" value="InterPro"/>
</dbReference>
<evidence type="ECO:0000313" key="6">
    <source>
        <dbReference type="EMBL" id="KKW93015.1"/>
    </source>
</evidence>
<feature type="domain" description="HTH lysR-type" evidence="5">
    <location>
        <begin position="6"/>
        <end position="63"/>
    </location>
</feature>
<evidence type="ECO:0000256" key="1">
    <source>
        <dbReference type="ARBA" id="ARBA00009437"/>
    </source>
</evidence>
<dbReference type="EMBL" id="LBIC01000003">
    <property type="protein sequence ID" value="KKW93015.1"/>
    <property type="molecule type" value="Genomic_DNA"/>
</dbReference>
<gene>
    <name evidence="6" type="ORF">YP76_09085</name>
</gene>
<dbReference type="InterPro" id="IPR036390">
    <property type="entry name" value="WH_DNA-bd_sf"/>
</dbReference>
<dbReference type="InterPro" id="IPR000847">
    <property type="entry name" value="LysR_HTH_N"/>
</dbReference>
<dbReference type="Pfam" id="PF00126">
    <property type="entry name" value="HTH_1"/>
    <property type="match status" value="1"/>
</dbReference>
<dbReference type="InterPro" id="IPR036388">
    <property type="entry name" value="WH-like_DNA-bd_sf"/>
</dbReference>
<dbReference type="InterPro" id="IPR037402">
    <property type="entry name" value="YidZ_PBP2"/>
</dbReference>
<dbReference type="CDD" id="cd08417">
    <property type="entry name" value="PBP2_Nitroaromatics_like"/>
    <property type="match status" value="1"/>
</dbReference>
<protein>
    <recommendedName>
        <fullName evidence="5">HTH lysR-type domain-containing protein</fullName>
    </recommendedName>
</protein>
<dbReference type="Gene3D" id="1.10.10.10">
    <property type="entry name" value="Winged helix-like DNA-binding domain superfamily/Winged helix DNA-binding domain"/>
    <property type="match status" value="1"/>
</dbReference>
<dbReference type="Gene3D" id="3.40.190.10">
    <property type="entry name" value="Periplasmic binding protein-like II"/>
    <property type="match status" value="2"/>
</dbReference>
<keyword evidence="2" id="KW-0805">Transcription regulation</keyword>
<dbReference type="STRING" id="56193.YP76_09085"/>
<evidence type="ECO:0000256" key="4">
    <source>
        <dbReference type="ARBA" id="ARBA00023163"/>
    </source>
</evidence>